<dbReference type="Pfam" id="PF01704">
    <property type="entry name" value="UDPGP"/>
    <property type="match status" value="1"/>
</dbReference>
<protein>
    <recommendedName>
        <fullName evidence="6">UTP-monosaccharide-1-phosphate uridylyltransferase</fullName>
        <ecNumber evidence="6">2.7.7.64</ecNumber>
    </recommendedName>
</protein>
<comment type="caution">
    <text evidence="10">The sequence shown here is derived from an EMBL/GenBank/DDBJ whole genome shotgun (WGS) entry which is preliminary data.</text>
</comment>
<dbReference type="GO" id="GO:0051748">
    <property type="term" value="F:UTP-monosaccharide-1-phosphate uridylyltransferase activity"/>
    <property type="evidence" value="ECO:0007669"/>
    <property type="project" value="UniProtKB-EC"/>
</dbReference>
<evidence type="ECO:0000256" key="3">
    <source>
        <dbReference type="ARBA" id="ARBA00022679"/>
    </source>
</evidence>
<feature type="non-terminal residue" evidence="10">
    <location>
        <position position="480"/>
    </location>
</feature>
<feature type="signal peptide" evidence="9">
    <location>
        <begin position="1"/>
        <end position="22"/>
    </location>
</feature>
<dbReference type="PANTHER" id="PTHR11952:SF9">
    <property type="entry name" value="UDP-SUGAR PYROPHOSPHORYLASE"/>
    <property type="match status" value="1"/>
</dbReference>
<evidence type="ECO:0000256" key="2">
    <source>
        <dbReference type="ARBA" id="ARBA00001946"/>
    </source>
</evidence>
<dbReference type="SUPFAM" id="SSF53448">
    <property type="entry name" value="Nucleotide-diphospho-sugar transferases"/>
    <property type="match status" value="1"/>
</dbReference>
<keyword evidence="4" id="KW-0548">Nucleotidyltransferase</keyword>
<keyword evidence="9" id="KW-0732">Signal</keyword>
<accession>A0AAE0GB13</accession>
<dbReference type="EMBL" id="LGRX02007605">
    <property type="protein sequence ID" value="KAK3274650.1"/>
    <property type="molecule type" value="Genomic_DNA"/>
</dbReference>
<evidence type="ECO:0000256" key="9">
    <source>
        <dbReference type="SAM" id="SignalP"/>
    </source>
</evidence>
<comment type="catalytic activity">
    <reaction evidence="7">
        <text>a monosaccharide 1-phosphate + UTP + H(+) = a UDP-monosaccharide + diphosphate</text>
        <dbReference type="Rhea" id="RHEA:13205"/>
        <dbReference type="ChEBI" id="CHEBI:15378"/>
        <dbReference type="ChEBI" id="CHEBI:33019"/>
        <dbReference type="ChEBI" id="CHEBI:46398"/>
        <dbReference type="ChEBI" id="CHEBI:140358"/>
        <dbReference type="ChEBI" id="CHEBI:140359"/>
        <dbReference type="EC" id="2.7.7.64"/>
    </reaction>
</comment>
<dbReference type="EC" id="2.7.7.64" evidence="6"/>
<evidence type="ECO:0000256" key="1">
    <source>
        <dbReference type="ARBA" id="ARBA00001936"/>
    </source>
</evidence>
<dbReference type="AlphaFoldDB" id="A0AAE0GB13"/>
<dbReference type="InterPro" id="IPR029044">
    <property type="entry name" value="Nucleotide-diphossugar_trans"/>
</dbReference>
<dbReference type="GO" id="GO:0006048">
    <property type="term" value="P:UDP-N-acetylglucosamine biosynthetic process"/>
    <property type="evidence" value="ECO:0007669"/>
    <property type="project" value="TreeGrafter"/>
</dbReference>
<dbReference type="InterPro" id="IPR002618">
    <property type="entry name" value="UDPGP_fam"/>
</dbReference>
<keyword evidence="3" id="KW-0808">Transferase</keyword>
<dbReference type="Gene3D" id="3.90.550.10">
    <property type="entry name" value="Spore Coat Polysaccharide Biosynthesis Protein SpsA, Chain A"/>
    <property type="match status" value="1"/>
</dbReference>
<name>A0AAE0GB13_9CHLO</name>
<keyword evidence="8" id="KW-0175">Coiled coil</keyword>
<comment type="similarity">
    <text evidence="5">Belongs to the USP family.</text>
</comment>
<dbReference type="Proteomes" id="UP001190700">
    <property type="component" value="Unassembled WGS sequence"/>
</dbReference>
<comment type="cofactor">
    <cofactor evidence="2">
        <name>Mg(2+)</name>
        <dbReference type="ChEBI" id="CHEBI:18420"/>
    </cofactor>
</comment>
<evidence type="ECO:0000256" key="7">
    <source>
        <dbReference type="ARBA" id="ARBA00048259"/>
    </source>
</evidence>
<evidence type="ECO:0000313" key="10">
    <source>
        <dbReference type="EMBL" id="KAK3274650.1"/>
    </source>
</evidence>
<feature type="coiled-coil region" evidence="8">
    <location>
        <begin position="18"/>
        <end position="73"/>
    </location>
</feature>
<reference evidence="10 11" key="1">
    <citation type="journal article" date="2015" name="Genome Biol. Evol.">
        <title>Comparative Genomics of a Bacterivorous Green Alga Reveals Evolutionary Causalities and Consequences of Phago-Mixotrophic Mode of Nutrition.</title>
        <authorList>
            <person name="Burns J.A."/>
            <person name="Paasch A."/>
            <person name="Narechania A."/>
            <person name="Kim E."/>
        </authorList>
    </citation>
    <scope>NUCLEOTIDE SEQUENCE [LARGE SCALE GENOMIC DNA]</scope>
    <source>
        <strain evidence="10 11">PLY_AMNH</strain>
    </source>
</reference>
<sequence>MTSKFTPYVIVFLVCCPQLALQKKVLKLEEQVDSLQEQVQYYKTSNKELDGRLQRLEKGLDDTKAAVVKVERAAPLPAPAPTPTPVSEPVPVKVAVGSTVSESVESKALAAHREAGVLDESELRFALELVKYGQGHLFREWGSPQEEVEQKTKLVKQLTMLDANYSGGLLKYISNARELLKSSKEGANPLAGWTPSVPEGTALEYGTSEFLQYEQAGVDEVGYAGFVLVAGGLGERLGFSGIKVGLPVEKVSDMTYLQFYCESILHLQKLFNDKHGTDRQLPFAIMTSEDTHAATEALLATNGYFGMQEGQVQLMKQEKVPCLADNDAALACKPGSPFTVLTKPHGHGDVHSLMHTKGIAAQWRTSGVKWVCFFQDTNAMVFRAIPSGLGISAKKGFAFNSLCAPRKAKEAVGAITKLTHEDGRVMTLNVEYNQLDPLLRGTISPDGGDMNDATGFSPFPGNLNQLIIAMDTYVEQLHSS</sequence>
<keyword evidence="11" id="KW-1185">Reference proteome</keyword>
<organism evidence="10 11">
    <name type="scientific">Cymbomonas tetramitiformis</name>
    <dbReference type="NCBI Taxonomy" id="36881"/>
    <lineage>
        <taxon>Eukaryota</taxon>
        <taxon>Viridiplantae</taxon>
        <taxon>Chlorophyta</taxon>
        <taxon>Pyramimonadophyceae</taxon>
        <taxon>Pyramimonadales</taxon>
        <taxon>Pyramimonadaceae</taxon>
        <taxon>Cymbomonas</taxon>
    </lineage>
</organism>
<proteinExistence type="inferred from homology"/>
<gene>
    <name evidence="10" type="ORF">CYMTET_17178</name>
</gene>
<dbReference type="PANTHER" id="PTHR11952">
    <property type="entry name" value="UDP- GLUCOSE PYROPHOSPHORYLASE"/>
    <property type="match status" value="1"/>
</dbReference>
<comment type="cofactor">
    <cofactor evidence="1">
        <name>Mn(2+)</name>
        <dbReference type="ChEBI" id="CHEBI:29035"/>
    </cofactor>
</comment>
<dbReference type="GO" id="GO:0003977">
    <property type="term" value="F:UDP-N-acetylglucosamine diphosphorylase activity"/>
    <property type="evidence" value="ECO:0007669"/>
    <property type="project" value="TreeGrafter"/>
</dbReference>
<feature type="chain" id="PRO_5041944550" description="UTP-monosaccharide-1-phosphate uridylyltransferase" evidence="9">
    <location>
        <begin position="23"/>
        <end position="480"/>
    </location>
</feature>
<dbReference type="InterPro" id="IPR039741">
    <property type="entry name" value="UDP-sugar_pyrophosphorylase"/>
</dbReference>
<evidence type="ECO:0000256" key="6">
    <source>
        <dbReference type="ARBA" id="ARBA00039080"/>
    </source>
</evidence>
<evidence type="ECO:0000256" key="8">
    <source>
        <dbReference type="SAM" id="Coils"/>
    </source>
</evidence>
<evidence type="ECO:0000256" key="4">
    <source>
        <dbReference type="ARBA" id="ARBA00022695"/>
    </source>
</evidence>
<evidence type="ECO:0000313" key="11">
    <source>
        <dbReference type="Proteomes" id="UP001190700"/>
    </source>
</evidence>
<evidence type="ECO:0000256" key="5">
    <source>
        <dbReference type="ARBA" id="ARBA00038047"/>
    </source>
</evidence>